<comment type="caution">
    <text evidence="3">The sequence shown here is derived from an EMBL/GenBank/DDBJ whole genome shotgun (WGS) entry which is preliminary data.</text>
</comment>
<feature type="region of interest" description="Disordered" evidence="2">
    <location>
        <begin position="134"/>
        <end position="156"/>
    </location>
</feature>
<protein>
    <submittedName>
        <fullName evidence="3">Viral A-type inclusion protein</fullName>
    </submittedName>
</protein>
<name>A0A1Q3ED12_LENED</name>
<dbReference type="EMBL" id="BDGU01000226">
    <property type="protein sequence ID" value="GAW05062.1"/>
    <property type="molecule type" value="Genomic_DNA"/>
</dbReference>
<feature type="compositionally biased region" description="Basic and acidic residues" evidence="2">
    <location>
        <begin position="63"/>
        <end position="76"/>
    </location>
</feature>
<reference evidence="3 4" key="1">
    <citation type="submission" date="2016-08" db="EMBL/GenBank/DDBJ databases">
        <authorList>
            <consortium name="Lentinula edodes genome sequencing consortium"/>
            <person name="Sakamoto Y."/>
            <person name="Nakade K."/>
            <person name="Sato S."/>
            <person name="Yoshida Y."/>
            <person name="Miyazaki K."/>
            <person name="Natsume S."/>
            <person name="Konno N."/>
        </authorList>
    </citation>
    <scope>NUCLEOTIDE SEQUENCE [LARGE SCALE GENOMIC DNA]</scope>
    <source>
        <strain evidence="3 4">NBRC 111202</strain>
    </source>
</reference>
<feature type="coiled-coil region" evidence="1">
    <location>
        <begin position="436"/>
        <end position="557"/>
    </location>
</feature>
<accession>A0A1Q3ED12</accession>
<feature type="compositionally biased region" description="Polar residues" evidence="2">
    <location>
        <begin position="207"/>
        <end position="216"/>
    </location>
</feature>
<dbReference type="AlphaFoldDB" id="A0A1Q3ED12"/>
<dbReference type="Proteomes" id="UP000188533">
    <property type="component" value="Unassembled WGS sequence"/>
</dbReference>
<dbReference type="Gene3D" id="6.10.250.3110">
    <property type="match status" value="1"/>
</dbReference>
<evidence type="ECO:0000313" key="4">
    <source>
        <dbReference type="Proteomes" id="UP000188533"/>
    </source>
</evidence>
<feature type="region of interest" description="Disordered" evidence="2">
    <location>
        <begin position="204"/>
        <end position="226"/>
    </location>
</feature>
<feature type="compositionally biased region" description="Basic and acidic residues" evidence="2">
    <location>
        <begin position="217"/>
        <end position="226"/>
    </location>
</feature>
<dbReference type="PANTHER" id="PTHR45615">
    <property type="entry name" value="MYOSIN HEAVY CHAIN, NON-MUSCLE"/>
    <property type="match status" value="1"/>
</dbReference>
<evidence type="ECO:0000256" key="2">
    <source>
        <dbReference type="SAM" id="MobiDB-lite"/>
    </source>
</evidence>
<dbReference type="STRING" id="5353.A0A1Q3ED12"/>
<keyword evidence="1" id="KW-0175">Coiled coil</keyword>
<dbReference type="PANTHER" id="PTHR45615:SF80">
    <property type="entry name" value="GRIP DOMAIN-CONTAINING PROTEIN"/>
    <property type="match status" value="1"/>
</dbReference>
<feature type="coiled-coil region" evidence="1">
    <location>
        <begin position="589"/>
        <end position="640"/>
    </location>
</feature>
<feature type="compositionally biased region" description="Acidic residues" evidence="2">
    <location>
        <begin position="880"/>
        <end position="903"/>
    </location>
</feature>
<feature type="region of interest" description="Disordered" evidence="2">
    <location>
        <begin position="1"/>
        <end position="102"/>
    </location>
</feature>
<reference evidence="3 4" key="2">
    <citation type="submission" date="2017-02" db="EMBL/GenBank/DDBJ databases">
        <title>A genome survey and senescence transcriptome analysis in Lentinula edodes.</title>
        <authorList>
            <person name="Sakamoto Y."/>
            <person name="Nakade K."/>
            <person name="Sato S."/>
            <person name="Yoshida Y."/>
            <person name="Miyazaki K."/>
            <person name="Natsume S."/>
            <person name="Konno N."/>
        </authorList>
    </citation>
    <scope>NUCLEOTIDE SEQUENCE [LARGE SCALE GENOMIC DNA]</scope>
    <source>
        <strain evidence="3 4">NBRC 111202</strain>
    </source>
</reference>
<evidence type="ECO:0000313" key="3">
    <source>
        <dbReference type="EMBL" id="GAW05062.1"/>
    </source>
</evidence>
<keyword evidence="4" id="KW-1185">Reference proteome</keyword>
<sequence>MEKDNSVPDEPVPDEQSALHESRTPTHAQGDQPMDESPPGALPGLVPQQAGRPLVSLPRSKRPHEQSERSPERTTHPIDSTTSPPEQALASSEKPPAADKDLKTQEDDFKRLKDSITVNQNKLNQTISELQIQKQDATTDATNEARKRQTAENNATKLQNQLASRDMKISTLHKTIIQLKVVDHSAHPPLFRLTLSHCQDLAKTETTRANAPTSSNSDREELKRMREEETRLKQQATSNLSQIQALRQSIKALQDEQTKNERTRLTDFQNQIRDSASKITDLESCVEQLNRNIDALEREKQDSEAHIESDRNELKKLREEQTTLRQEATSRTSEIQRLQDEAEIYRIDITTMRSESTKLRDKLKDSVLEASRTTDLEKQIEELNRNIHDLEQERREFEMKALLEQPVIASNNDKLMKLQEEQTTLRQDAASRVSEIKFLQESVGKLRDEAETHKSELTTAHADLAKLQDQLKISKQEATTRNSEVEYLQSSMSMLQEKVESHKNELTTVRADALKLQDQMKDSVLETSRVTDLESQIEELNRNIHDLEQEKRDSEMKALLERPLIVSDRDKLKRLQEEQAVFVQNKSRMTKLEGHIEVLNKEIRTLQQDKQDLEMRVQLTESERGELKRLQEATAQVENERSRELIHQGMIKDLRSGLLSVQVGTTDWSIIINLTSKDNLSTKVRQLQELEAASQSSSSVKITELESTVLKLSEQYNQESLANISKQARITSLQQVVENLTHECNLLKQKHTNPRQNSRIEELELESNNLKDKERMLRDDVTKFQYTSHRTLKLNFGSFWTFKLNVGNYWTLKLNVGNYWTLKLNVGTYSHKGPRGPWVSQRPSPYVNRRNFADSDSDPDNATHTFQRKKGKQRATTVESDSEDSEETSSEDESSDSEDEIIESDVSHTAARYRRKGVKVHWPVEKQKQELNKLGRAILREALGVQRNYKAFIHPGVSEERLRAFAEDPGAKGPKIRNTMIDKNGATTKDLIESLWNQELLLALVKLAEKIVSESKDQRFPPSIDWLSLLSERLYRIYLAVIKSKPRIKHGELESPGQIEQRILDAHLLRNQKNGETGFRHAQKWQTRSEVCAVMIQACEQRGYVDGVHFFRYLLRLVTKMRPGGMSEDEDGVDKVVTIGAGTIEEAVKFTKNLPFRHQYLNDVVEFLDGIPGPGDYLKPGEDEIDSLKRRLDDRLAPPPESLQIWPVITLAFIAFLTGQTISLTSSSEAIP</sequence>
<gene>
    <name evidence="3" type="ORF">LENED_006896</name>
</gene>
<feature type="region of interest" description="Disordered" evidence="2">
    <location>
        <begin position="831"/>
        <end position="908"/>
    </location>
</feature>
<organism evidence="3 4">
    <name type="scientific">Lentinula edodes</name>
    <name type="common">Shiitake mushroom</name>
    <name type="synonym">Lentinus edodes</name>
    <dbReference type="NCBI Taxonomy" id="5353"/>
    <lineage>
        <taxon>Eukaryota</taxon>
        <taxon>Fungi</taxon>
        <taxon>Dikarya</taxon>
        <taxon>Basidiomycota</taxon>
        <taxon>Agaricomycotina</taxon>
        <taxon>Agaricomycetes</taxon>
        <taxon>Agaricomycetidae</taxon>
        <taxon>Agaricales</taxon>
        <taxon>Marasmiineae</taxon>
        <taxon>Omphalotaceae</taxon>
        <taxon>Lentinula</taxon>
    </lineage>
</organism>
<feature type="coiled-coil region" evidence="1">
    <location>
        <begin position="730"/>
        <end position="780"/>
    </location>
</feature>
<evidence type="ECO:0000256" key="1">
    <source>
        <dbReference type="SAM" id="Coils"/>
    </source>
</evidence>
<proteinExistence type="predicted"/>